<evidence type="ECO:0000256" key="2">
    <source>
        <dbReference type="ARBA" id="ARBA00022679"/>
    </source>
</evidence>
<feature type="site" description="Transition state stabilizer" evidence="9">
    <location>
        <position position="13"/>
    </location>
</feature>
<dbReference type="NCBIfam" id="TIGR01510">
    <property type="entry name" value="coaD_prev_kdtB"/>
    <property type="match status" value="1"/>
</dbReference>
<gene>
    <name evidence="9 11" type="primary">coaD</name>
    <name evidence="11" type="ORF">BWX89_01740</name>
</gene>
<dbReference type="GO" id="GO:0005524">
    <property type="term" value="F:ATP binding"/>
    <property type="evidence" value="ECO:0007669"/>
    <property type="project" value="UniProtKB-KW"/>
</dbReference>
<keyword evidence="1 9" id="KW-0963">Cytoplasm</keyword>
<dbReference type="GO" id="GO:0015937">
    <property type="term" value="P:coenzyme A biosynthetic process"/>
    <property type="evidence" value="ECO:0007669"/>
    <property type="project" value="UniProtKB-UniRule"/>
</dbReference>
<dbReference type="PANTHER" id="PTHR21342:SF1">
    <property type="entry name" value="PHOSPHOPANTETHEINE ADENYLYLTRANSFERASE"/>
    <property type="match status" value="1"/>
</dbReference>
<feature type="binding site" evidence="9">
    <location>
        <begin position="84"/>
        <end position="86"/>
    </location>
    <ligand>
        <name>ATP</name>
        <dbReference type="ChEBI" id="CHEBI:30616"/>
    </ligand>
</feature>
<evidence type="ECO:0000256" key="6">
    <source>
        <dbReference type="ARBA" id="ARBA00022842"/>
    </source>
</evidence>
<feature type="domain" description="Cytidyltransferase-like" evidence="10">
    <location>
        <begin position="1"/>
        <end position="129"/>
    </location>
</feature>
<evidence type="ECO:0000256" key="9">
    <source>
        <dbReference type="HAMAP-Rule" id="MF_00151"/>
    </source>
</evidence>
<dbReference type="Proteomes" id="UP000485562">
    <property type="component" value="Unassembled WGS sequence"/>
</dbReference>
<comment type="similarity">
    <text evidence="9">Belongs to the bacterial CoaD family.</text>
</comment>
<reference evidence="11" key="1">
    <citation type="submission" date="2017-02" db="EMBL/GenBank/DDBJ databases">
        <title>Delving into the versatile metabolic prowess of the omnipresent phylum Bacteroidetes.</title>
        <authorList>
            <person name="Nobu M.K."/>
            <person name="Mei R."/>
            <person name="Narihiro T."/>
            <person name="Kuroda K."/>
            <person name="Liu W.-T."/>
        </authorList>
    </citation>
    <scope>NUCLEOTIDE SEQUENCE</scope>
    <source>
        <strain evidence="11">ADurb.Bin131</strain>
    </source>
</reference>
<comment type="caution">
    <text evidence="11">The sequence shown here is derived from an EMBL/GenBank/DDBJ whole genome shotgun (WGS) entry which is preliminary data.</text>
</comment>
<dbReference type="UniPathway" id="UPA00241">
    <property type="reaction ID" value="UER00355"/>
</dbReference>
<comment type="catalytic activity">
    <reaction evidence="8 9">
        <text>(R)-4'-phosphopantetheine + ATP + H(+) = 3'-dephospho-CoA + diphosphate</text>
        <dbReference type="Rhea" id="RHEA:19801"/>
        <dbReference type="ChEBI" id="CHEBI:15378"/>
        <dbReference type="ChEBI" id="CHEBI:30616"/>
        <dbReference type="ChEBI" id="CHEBI:33019"/>
        <dbReference type="ChEBI" id="CHEBI:57328"/>
        <dbReference type="ChEBI" id="CHEBI:61723"/>
        <dbReference type="EC" id="2.7.7.3"/>
    </reaction>
</comment>
<feature type="binding site" evidence="9">
    <location>
        <position position="13"/>
    </location>
    <ligand>
        <name>ATP</name>
        <dbReference type="ChEBI" id="CHEBI:30616"/>
    </ligand>
</feature>
<feature type="binding site" evidence="9">
    <location>
        <position position="94"/>
    </location>
    <ligand>
        <name>ATP</name>
        <dbReference type="ChEBI" id="CHEBI:30616"/>
    </ligand>
</feature>
<evidence type="ECO:0000256" key="4">
    <source>
        <dbReference type="ARBA" id="ARBA00022741"/>
    </source>
</evidence>
<comment type="function">
    <text evidence="9">Reversibly transfers an adenylyl group from ATP to 4'-phosphopantetheine, yielding dephospho-CoA (dPCoA) and pyrophosphate.</text>
</comment>
<keyword evidence="7 9" id="KW-0173">Coenzyme A biosynthesis</keyword>
<name>A0A1V6C4L8_UNCT6</name>
<dbReference type="GO" id="GO:0004595">
    <property type="term" value="F:pantetheine-phosphate adenylyltransferase activity"/>
    <property type="evidence" value="ECO:0007669"/>
    <property type="project" value="UniProtKB-UniRule"/>
</dbReference>
<sequence length="159" mass="18635">MYPGSFDPVTNGHIDVVERSLKFIDKLIISIIRHPSKKPLFTFKERFEMLTDIFSDRKNIAVEYFDGLLIDYLEKKGVYLVIRGLRAVSDFDYEFQMVLTNRKMLSTIETIFLTPREEYLYLSSSTVKEIARLRGPVEKFVPAFVADKLKEKFNEVSNY</sequence>
<feature type="binding site" evidence="9">
    <location>
        <position position="37"/>
    </location>
    <ligand>
        <name>substrate</name>
    </ligand>
</feature>
<dbReference type="SUPFAM" id="SSF52374">
    <property type="entry name" value="Nucleotidylyl transferase"/>
    <property type="match status" value="1"/>
</dbReference>
<evidence type="ECO:0000256" key="5">
    <source>
        <dbReference type="ARBA" id="ARBA00022840"/>
    </source>
</evidence>
<accession>A0A1V6C4L8</accession>
<keyword evidence="2 9" id="KW-0808">Transferase</keyword>
<evidence type="ECO:0000256" key="1">
    <source>
        <dbReference type="ARBA" id="ARBA00022490"/>
    </source>
</evidence>
<evidence type="ECO:0000259" key="10">
    <source>
        <dbReference type="Pfam" id="PF01467"/>
    </source>
</evidence>
<dbReference type="PANTHER" id="PTHR21342">
    <property type="entry name" value="PHOSPHOPANTETHEINE ADENYLYLTRANSFERASE"/>
    <property type="match status" value="1"/>
</dbReference>
<dbReference type="GO" id="GO:0005737">
    <property type="term" value="C:cytoplasm"/>
    <property type="evidence" value="ECO:0007669"/>
    <property type="project" value="UniProtKB-SubCell"/>
</dbReference>
<keyword evidence="3 9" id="KW-0548">Nucleotidyltransferase</keyword>
<comment type="pathway">
    <text evidence="9">Cofactor biosynthesis; coenzyme A biosynthesis; CoA from (R)-pantothenate: step 4/5.</text>
</comment>
<keyword evidence="6 9" id="KW-0460">Magnesium</keyword>
<evidence type="ECO:0000313" key="11">
    <source>
        <dbReference type="EMBL" id="OQB71816.1"/>
    </source>
</evidence>
<organism evidence="11">
    <name type="scientific">candidate division TA06 bacterium ADurb.Bin131</name>
    <dbReference type="NCBI Taxonomy" id="1852827"/>
    <lineage>
        <taxon>Bacteria</taxon>
        <taxon>Bacteria division TA06</taxon>
    </lineage>
</organism>
<comment type="cofactor">
    <cofactor evidence="9">
        <name>Mg(2+)</name>
        <dbReference type="ChEBI" id="CHEBI:18420"/>
    </cofactor>
</comment>
<feature type="binding site" evidence="9">
    <location>
        <position position="83"/>
    </location>
    <ligand>
        <name>substrate</name>
    </ligand>
</feature>
<evidence type="ECO:0000256" key="8">
    <source>
        <dbReference type="ARBA" id="ARBA00029346"/>
    </source>
</evidence>
<dbReference type="Pfam" id="PF01467">
    <property type="entry name" value="CTP_transf_like"/>
    <property type="match status" value="1"/>
</dbReference>
<dbReference type="CDD" id="cd02163">
    <property type="entry name" value="PPAT"/>
    <property type="match status" value="1"/>
</dbReference>
<dbReference type="InterPro" id="IPR001980">
    <property type="entry name" value="PPAT"/>
</dbReference>
<dbReference type="InterPro" id="IPR004821">
    <property type="entry name" value="Cyt_trans-like"/>
</dbReference>
<feature type="binding site" evidence="9">
    <location>
        <begin position="5"/>
        <end position="6"/>
    </location>
    <ligand>
        <name>ATP</name>
        <dbReference type="ChEBI" id="CHEBI:30616"/>
    </ligand>
</feature>
<feature type="binding site" evidence="9">
    <location>
        <position position="5"/>
    </location>
    <ligand>
        <name>substrate</name>
    </ligand>
</feature>
<feature type="binding site" evidence="9">
    <location>
        <position position="69"/>
    </location>
    <ligand>
        <name>substrate</name>
    </ligand>
</feature>
<comment type="subunit">
    <text evidence="9">Homohexamer.</text>
</comment>
<evidence type="ECO:0000256" key="7">
    <source>
        <dbReference type="ARBA" id="ARBA00022993"/>
    </source>
</evidence>
<dbReference type="PRINTS" id="PR01020">
    <property type="entry name" value="LPSBIOSNTHSS"/>
</dbReference>
<keyword evidence="4 9" id="KW-0547">Nucleotide-binding</keyword>
<dbReference type="NCBIfam" id="TIGR00125">
    <property type="entry name" value="cyt_tran_rel"/>
    <property type="match status" value="1"/>
</dbReference>
<dbReference type="HAMAP" id="MF_00151">
    <property type="entry name" value="PPAT_bact"/>
    <property type="match status" value="1"/>
</dbReference>
<feature type="binding site" evidence="9">
    <location>
        <begin position="119"/>
        <end position="125"/>
    </location>
    <ligand>
        <name>ATP</name>
        <dbReference type="ChEBI" id="CHEBI:30616"/>
    </ligand>
</feature>
<dbReference type="Gene3D" id="3.40.50.620">
    <property type="entry name" value="HUPs"/>
    <property type="match status" value="1"/>
</dbReference>
<comment type="subcellular location">
    <subcellularLocation>
        <location evidence="9">Cytoplasm</location>
    </subcellularLocation>
</comment>
<evidence type="ECO:0000256" key="3">
    <source>
        <dbReference type="ARBA" id="ARBA00022695"/>
    </source>
</evidence>
<dbReference type="InterPro" id="IPR014729">
    <property type="entry name" value="Rossmann-like_a/b/a_fold"/>
</dbReference>
<keyword evidence="5 9" id="KW-0067">ATP-binding</keyword>
<proteinExistence type="inferred from homology"/>
<dbReference type="EC" id="2.7.7.3" evidence="9"/>
<dbReference type="AlphaFoldDB" id="A0A1V6C4L8"/>
<dbReference type="EMBL" id="MWDQ01000150">
    <property type="protein sequence ID" value="OQB71816.1"/>
    <property type="molecule type" value="Genomic_DNA"/>
</dbReference>
<protein>
    <recommendedName>
        <fullName evidence="9">Phosphopantetheine adenylyltransferase</fullName>
        <ecNumber evidence="9">2.7.7.3</ecNumber>
    </recommendedName>
    <alternativeName>
        <fullName evidence="9">Dephospho-CoA pyrophosphorylase</fullName>
    </alternativeName>
    <alternativeName>
        <fullName evidence="9">Pantetheine-phosphate adenylyltransferase</fullName>
        <shortName evidence="9">PPAT</shortName>
    </alternativeName>
</protein>